<reference evidence="2 3" key="1">
    <citation type="submission" date="2019-07" db="EMBL/GenBank/DDBJ databases">
        <authorList>
            <person name="Hibberd C M."/>
            <person name="Gehrig L. J."/>
            <person name="Chang H.-W."/>
            <person name="Venkatesh S."/>
        </authorList>
    </citation>
    <scope>NUCLEOTIDE SEQUENCE [LARGE SCALE GENOMIC DNA]</scope>
    <source>
        <strain evidence="2">Streptococcus_constellatus_SS_Bg39</strain>
    </source>
</reference>
<dbReference type="Gene3D" id="3.40.1350.120">
    <property type="match status" value="1"/>
</dbReference>
<gene>
    <name evidence="2" type="ORF">SCSS39_01468</name>
</gene>
<accession>A0A564TCT9</accession>
<sequence length="416" mass="47638">MAMVEDVVPGLLKQIKTDFERGQLSSSTIKGLLDKLGQKQANYLDANDYAIEIGGILSKVLGSSLSNDTLPDGKMYYNIANRLLNETLGRNYELVSDYASEIQKNLNQEAKIGLAVQHPELNQDRIDGLVNRLSSEESFDKVSWLLGEPIVNFTQSIVDDSIRKNAEFHAKAGLSPKIVRRESGNCCDWCKEVAGTYTYPKVPKNVYRRHQRCRCTVDYHPGNGKKQNVWTKKWSEDKRKSEIEHRKQIGLPDNDKPYLSVKKEWLKHSGKGSVAEMGYWEHEEVKYHVDGKHVVLDYSQKEKEVAEWLAKKFGVKVQLVPKVNYPLKVPTPDYLVNGERFDLKEIEGAGKNVVDNNMRKSKRQANNFVLELEKSNISTEEVLQQLEIIYRSGRRDVDTVIMKRGNRLIDIVQKRK</sequence>
<dbReference type="InterPro" id="IPR040559">
    <property type="entry name" value="CdiA_C"/>
</dbReference>
<dbReference type="GO" id="GO:0004549">
    <property type="term" value="F:tRNA-specific ribonuclease activity"/>
    <property type="evidence" value="ECO:0007669"/>
    <property type="project" value="InterPro"/>
</dbReference>
<protein>
    <recommendedName>
        <fullName evidence="1">tRNA nuclease CdiA C-terminal domain-containing protein</fullName>
    </recommendedName>
</protein>
<feature type="domain" description="tRNA nuclease CdiA C-terminal" evidence="1">
    <location>
        <begin position="331"/>
        <end position="402"/>
    </location>
</feature>
<evidence type="ECO:0000259" key="1">
    <source>
        <dbReference type="Pfam" id="PF18451"/>
    </source>
</evidence>
<organism evidence="2 3">
    <name type="scientific">Streptococcus constellatus</name>
    <dbReference type="NCBI Taxonomy" id="76860"/>
    <lineage>
        <taxon>Bacteria</taxon>
        <taxon>Bacillati</taxon>
        <taxon>Bacillota</taxon>
        <taxon>Bacilli</taxon>
        <taxon>Lactobacillales</taxon>
        <taxon>Streptococcaceae</taxon>
        <taxon>Streptococcus</taxon>
        <taxon>Streptococcus anginosus group</taxon>
    </lineage>
</organism>
<dbReference type="AlphaFoldDB" id="A0A564TCT9"/>
<evidence type="ECO:0000313" key="2">
    <source>
        <dbReference type="EMBL" id="VUX05213.1"/>
    </source>
</evidence>
<dbReference type="CDD" id="cd13442">
    <property type="entry name" value="CDI_toxin_Bp1026b-like"/>
    <property type="match status" value="1"/>
</dbReference>
<dbReference type="OrthoDB" id="1655658at2"/>
<dbReference type="Pfam" id="PF18451">
    <property type="entry name" value="CdiA_C"/>
    <property type="match status" value="1"/>
</dbReference>
<name>A0A564TCT9_STRCV</name>
<evidence type="ECO:0000313" key="3">
    <source>
        <dbReference type="Proteomes" id="UP000385544"/>
    </source>
</evidence>
<dbReference type="EMBL" id="CABHMZ010000022">
    <property type="protein sequence ID" value="VUX05213.1"/>
    <property type="molecule type" value="Genomic_DNA"/>
</dbReference>
<dbReference type="InterPro" id="IPR033806">
    <property type="entry name" value="CDI_toxin_Bp1026b-like"/>
</dbReference>
<dbReference type="Proteomes" id="UP000385544">
    <property type="component" value="Unassembled WGS sequence"/>
</dbReference>
<proteinExistence type="predicted"/>